<evidence type="ECO:0000313" key="7">
    <source>
        <dbReference type="EMBL" id="KAL2091189.1"/>
    </source>
</evidence>
<feature type="domain" description="C2H2-type" evidence="5">
    <location>
        <begin position="542"/>
        <end position="565"/>
    </location>
</feature>
<feature type="compositionally biased region" description="Polar residues" evidence="4">
    <location>
        <begin position="882"/>
        <end position="896"/>
    </location>
</feature>
<evidence type="ECO:0000256" key="3">
    <source>
        <dbReference type="PROSITE-ProRule" id="PRU00042"/>
    </source>
</evidence>
<feature type="region of interest" description="Disordered" evidence="4">
    <location>
        <begin position="158"/>
        <end position="407"/>
    </location>
</feature>
<dbReference type="Pfam" id="PF21549">
    <property type="entry name" value="PRDM2_PR"/>
    <property type="match status" value="1"/>
</dbReference>
<reference evidence="7 8" key="1">
    <citation type="submission" date="2024-09" db="EMBL/GenBank/DDBJ databases">
        <title>A chromosome-level genome assembly of Gray's grenadier anchovy, Coilia grayii.</title>
        <authorList>
            <person name="Fu Z."/>
        </authorList>
    </citation>
    <scope>NUCLEOTIDE SEQUENCE [LARGE SCALE GENOMIC DNA]</scope>
    <source>
        <strain evidence="7">G4</strain>
        <tissue evidence="7">Muscle</tissue>
    </source>
</reference>
<evidence type="ECO:0000256" key="1">
    <source>
        <dbReference type="ARBA" id="ARBA00023015"/>
    </source>
</evidence>
<dbReference type="CDD" id="cd19188">
    <property type="entry name" value="PR-SET_PRDM2"/>
    <property type="match status" value="1"/>
</dbReference>
<feature type="compositionally biased region" description="Basic residues" evidence="4">
    <location>
        <begin position="557"/>
        <end position="566"/>
    </location>
</feature>
<dbReference type="SMART" id="SM00355">
    <property type="entry name" value="ZnF_C2H2"/>
    <property type="match status" value="8"/>
</dbReference>
<dbReference type="Pfam" id="PF00096">
    <property type="entry name" value="zf-C2H2"/>
    <property type="match status" value="2"/>
</dbReference>
<evidence type="ECO:0000256" key="4">
    <source>
        <dbReference type="SAM" id="MobiDB-lite"/>
    </source>
</evidence>
<feature type="region of interest" description="Disordered" evidence="4">
    <location>
        <begin position="857"/>
        <end position="1201"/>
    </location>
</feature>
<dbReference type="Proteomes" id="UP001591681">
    <property type="component" value="Unassembled WGS sequence"/>
</dbReference>
<feature type="compositionally biased region" description="Polar residues" evidence="4">
    <location>
        <begin position="998"/>
        <end position="1023"/>
    </location>
</feature>
<evidence type="ECO:0000259" key="5">
    <source>
        <dbReference type="PROSITE" id="PS50157"/>
    </source>
</evidence>
<dbReference type="FunFam" id="3.30.160.60:FF:003271">
    <property type="entry name" value="PR domain-containing 2, with ZNF domain a"/>
    <property type="match status" value="1"/>
</dbReference>
<dbReference type="SMART" id="SM00317">
    <property type="entry name" value="SET"/>
    <property type="match status" value="1"/>
</dbReference>
<evidence type="ECO:0000313" key="8">
    <source>
        <dbReference type="Proteomes" id="UP001591681"/>
    </source>
</evidence>
<accession>A0ABD1JWF7</accession>
<gene>
    <name evidence="7" type="ORF">ACEWY4_013452</name>
</gene>
<feature type="domain" description="C2H2-type" evidence="5">
    <location>
        <begin position="1275"/>
        <end position="1298"/>
    </location>
</feature>
<dbReference type="SUPFAM" id="SSF57667">
    <property type="entry name" value="beta-beta-alpha zinc fingers"/>
    <property type="match status" value="2"/>
</dbReference>
<feature type="region of interest" description="Disordered" evidence="4">
    <location>
        <begin position="453"/>
        <end position="484"/>
    </location>
</feature>
<feature type="domain" description="C2H2-type" evidence="5">
    <location>
        <begin position="1578"/>
        <end position="1605"/>
    </location>
</feature>
<feature type="compositionally biased region" description="Pro residues" evidence="4">
    <location>
        <begin position="1039"/>
        <end position="1057"/>
    </location>
</feature>
<dbReference type="InterPro" id="IPR046341">
    <property type="entry name" value="SET_dom_sf"/>
</dbReference>
<sequence length="1807" mass="193597">MAVPLVSGGFSVSGGAPETLQDVPPHVWKGLPHNMRLAPSAVNQNRIGVWASGPIPRGKRFGPFLGDMKKRSQVTSNVYMWEVYFPMRGWMCVDATDPLKGNWLRYVNWARNAQEQNLFPLEINRAIYYKVLRPIGPGEELLVWYNGEDNPEIAAALQEERASSLSKKNSPRAKRGRKRLLGRERQAALGLQGLKATGADTATHPNMRESEEGLSEERPSLSSGAVKDTLPSTSAGMHPSQPDNHPPQPPVTGTDGSEDITEVNMASPGPTTPTLQQGEEMEEEEGDEKEDQEEEEPEEEGGEEEEEEPDKEEQEEEEQEQEEEEPEQEEEAVSPSQQSSELPEDGTSSHDQLGPAPCSPGREACVSPVGVSSAPPPQLQETHPHPDPEGDLEDNLQGEAHPCPHCERHFSTKQGLERHAHIHSQQEALHMPGQQEALCFVCRYCGKSFGSQVGRRRHERRHESSAKKRPGSLAGTATLLGPAPSDARGYNATSPTHHLVATATQNGAHGHALDGSRREVSSAGEVQRAVSLDESGDARELHTCKYCNKAFGTHTNMRRHQRRIHERHLLPKGVRRKGSLLPDAAQSGHGRGPDEGSGSSPRRSPPRVYVASMESEDEAERDELMADISNNISENLSLYIDGKIVPTPSNSGCEVIEVTAGSAALLGLDAVIISPEQISQALKAEAAKQAAQHTHTHTHSQPATHHTHAQPPAGKRRTSTPPLLPHVKVESDAASSSSSSSSSSSMLLSGVFAQGEALKERSVYLSPKLKQLLQTQEGQKGSAPLLADPHRAGPPLSLSPLSSAPARFKRRTSSPPTSPPLNAAPDDPPAESVAPFILKVPKLEGQSRSGWGVCARDEREGEAKPTHKHTASHTHSPRDWPSSRSAGSSCNQQPLDLSSAVAKRSSGGARPAEGGAVLDLSVSRKTPPTPATTETDARGNQPPSRKKKPNTSMLERVLMSDYAGLAPGPEEVEPSPDASPASTSPADITSSPDDITSCPASPGSSSERLPAESSHSSPPSLTPVTLHPSSPTSPRLASPTPPPPLLPTAPSPPPHSPSYPVLSPKASPRPQHPEEQATPHTLAGPAVTHACFSGDTGLSPCHSDTVLEATPTSDADNPSAALLYGTAPESPLQNGSTGEPTRQKAEPDEPPSESTLSPCGELLGDPQSSTAVRLPTKQPPAIHALKEEPEPVALPGSDGPGEVEMDVDGDGDSFAKSFVCNVCEEPFHSITELSRHIGVHAHAWPLKCEFCVQLFASRAALLEHRSALHGVGRIYVCSACRKEFAFLCNLQQHQRDLHPDAPCTHTVLESGKLRPQNYTDPSRAAEEPPEPTHTPPADAPPAQPEEEGEQEGGQAQEQEAQEDPTEELYTTIKIMASEAGKRRGPDVRLGINQHYPSFKPPPFPYHNRTPASATVASATNFTTHNIPQSFSTAIRCTKCGQSFDNMPELHQHILACATASDKRRYTPKKNPVPLRQAARTHNGLVSVTAATAPGAGGAAAPSPFRRMGQPKRLNFGAEPAAGRMSALSKKKQQLLHKAISQKHRAVATATAGRKGVKKEEEEPEEGAREEVQPAAEVHVCPHCARGFTYPASLSKHVALSCPMKPPAKRGRKPALPAATAPEVASDKSMSLRRRVVEEVKQEVVEAPPRPLGKTRARSSELAEADANQTPRGRAAVAVAAPRGKRPASLPLPVAPANKKGRKSLQAPPPSQSPAQLATGEEVVERPAGRGQKGGKEAAAKKAVDEKVTPAQQAKREERFSLRPRERVGGPITRSLQQAAAPPADGRPEDPTHQDPRETPVRTHTAVM</sequence>
<keyword evidence="3" id="KW-0479">Metal-binding</keyword>
<keyword evidence="3" id="KW-0863">Zinc-finger</keyword>
<dbReference type="PROSITE" id="PS50157">
    <property type="entry name" value="ZINC_FINGER_C2H2_2"/>
    <property type="match status" value="7"/>
</dbReference>
<feature type="compositionally biased region" description="Low complexity" evidence="4">
    <location>
        <begin position="1028"/>
        <end position="1038"/>
    </location>
</feature>
<organism evidence="7 8">
    <name type="scientific">Coilia grayii</name>
    <name type="common">Gray's grenadier anchovy</name>
    <dbReference type="NCBI Taxonomy" id="363190"/>
    <lineage>
        <taxon>Eukaryota</taxon>
        <taxon>Metazoa</taxon>
        <taxon>Chordata</taxon>
        <taxon>Craniata</taxon>
        <taxon>Vertebrata</taxon>
        <taxon>Euteleostomi</taxon>
        <taxon>Actinopterygii</taxon>
        <taxon>Neopterygii</taxon>
        <taxon>Teleostei</taxon>
        <taxon>Clupei</taxon>
        <taxon>Clupeiformes</taxon>
        <taxon>Clupeoidei</taxon>
        <taxon>Engraulidae</taxon>
        <taxon>Coilinae</taxon>
        <taxon>Coilia</taxon>
    </lineage>
</organism>
<dbReference type="PROSITE" id="PS00028">
    <property type="entry name" value="ZINC_FINGER_C2H2_1"/>
    <property type="match status" value="5"/>
</dbReference>
<feature type="domain" description="SET" evidence="6">
    <location>
        <begin position="33"/>
        <end position="146"/>
    </location>
</feature>
<feature type="compositionally biased region" description="Acidic residues" evidence="4">
    <location>
        <begin position="279"/>
        <end position="332"/>
    </location>
</feature>
<keyword evidence="2" id="KW-0804">Transcription</keyword>
<keyword evidence="3" id="KW-0862">Zinc</keyword>
<dbReference type="GO" id="GO:0008270">
    <property type="term" value="F:zinc ion binding"/>
    <property type="evidence" value="ECO:0007669"/>
    <property type="project" value="UniProtKB-KW"/>
</dbReference>
<feature type="compositionally biased region" description="Basic and acidic residues" evidence="4">
    <location>
        <begin position="1557"/>
        <end position="1571"/>
    </location>
</feature>
<dbReference type="InterPro" id="IPR036236">
    <property type="entry name" value="Znf_C2H2_sf"/>
</dbReference>
<feature type="domain" description="C2H2-type" evidence="5">
    <location>
        <begin position="440"/>
        <end position="467"/>
    </location>
</feature>
<feature type="region of interest" description="Disordered" evidence="4">
    <location>
        <begin position="775"/>
        <end position="832"/>
    </location>
</feature>
<dbReference type="InterPro" id="IPR013087">
    <property type="entry name" value="Znf_C2H2_type"/>
</dbReference>
<protein>
    <recommendedName>
        <fullName evidence="9">PR domain zinc finger protein 2</fullName>
    </recommendedName>
</protein>
<keyword evidence="1" id="KW-0805">Transcription regulation</keyword>
<feature type="domain" description="C2H2-type" evidence="5">
    <location>
        <begin position="1246"/>
        <end position="1274"/>
    </location>
</feature>
<feature type="region of interest" description="Disordered" evidence="4">
    <location>
        <begin position="1541"/>
        <end position="1573"/>
    </location>
</feature>
<feature type="compositionally biased region" description="Polar residues" evidence="4">
    <location>
        <begin position="1131"/>
        <end position="1140"/>
    </location>
</feature>
<dbReference type="InterPro" id="IPR044414">
    <property type="entry name" value="PRDM2_PR-SET"/>
</dbReference>
<feature type="region of interest" description="Disordered" evidence="4">
    <location>
        <begin position="1308"/>
        <end position="1365"/>
    </location>
</feature>
<feature type="region of interest" description="Disordered" evidence="4">
    <location>
        <begin position="1642"/>
        <end position="1807"/>
    </location>
</feature>
<feature type="compositionally biased region" description="Basic and acidic residues" evidence="4">
    <location>
        <begin position="1722"/>
        <end position="1767"/>
    </location>
</feature>
<evidence type="ECO:0008006" key="9">
    <source>
        <dbReference type="Google" id="ProtNLM"/>
    </source>
</evidence>
<feature type="region of interest" description="Disordered" evidence="4">
    <location>
        <begin position="684"/>
        <end position="723"/>
    </location>
</feature>
<feature type="compositionally biased region" description="Pro residues" evidence="4">
    <location>
        <begin position="1331"/>
        <end position="1343"/>
    </location>
</feature>
<feature type="compositionally biased region" description="Low complexity" evidence="4">
    <location>
        <begin position="794"/>
        <end position="806"/>
    </location>
</feature>
<dbReference type="EMBL" id="JBHFQA010000011">
    <property type="protein sequence ID" value="KAL2091189.1"/>
    <property type="molecule type" value="Genomic_DNA"/>
</dbReference>
<dbReference type="SUPFAM" id="SSF82199">
    <property type="entry name" value="SET domain"/>
    <property type="match status" value="1"/>
</dbReference>
<proteinExistence type="predicted"/>
<dbReference type="Gene3D" id="3.30.160.60">
    <property type="entry name" value="Classic Zinc Finger"/>
    <property type="match status" value="3"/>
</dbReference>
<feature type="compositionally biased region" description="Basic and acidic residues" evidence="4">
    <location>
        <begin position="206"/>
        <end position="219"/>
    </location>
</feature>
<dbReference type="InterPro" id="IPR001214">
    <property type="entry name" value="SET_dom"/>
</dbReference>
<feature type="compositionally biased region" description="Basic and acidic residues" evidence="4">
    <location>
        <begin position="1785"/>
        <end position="1800"/>
    </location>
</feature>
<evidence type="ECO:0000259" key="6">
    <source>
        <dbReference type="PROSITE" id="PS50280"/>
    </source>
</evidence>
<evidence type="ECO:0000256" key="2">
    <source>
        <dbReference type="ARBA" id="ARBA00023163"/>
    </source>
</evidence>
<keyword evidence="8" id="KW-1185">Reference proteome</keyword>
<feature type="region of interest" description="Disordered" evidence="4">
    <location>
        <begin position="557"/>
        <end position="621"/>
    </location>
</feature>
<feature type="compositionally biased region" description="Low complexity" evidence="4">
    <location>
        <begin position="975"/>
        <end position="995"/>
    </location>
</feature>
<feature type="domain" description="C2H2-type" evidence="5">
    <location>
        <begin position="1218"/>
        <end position="1245"/>
    </location>
</feature>
<dbReference type="PANTHER" id="PTHR16515:SF37">
    <property type="entry name" value="PR DOMAIN ZINC FINGER PROTEIN 2"/>
    <property type="match status" value="1"/>
</dbReference>
<comment type="caution">
    <text evidence="7">The sequence shown here is derived from an EMBL/GenBank/DDBJ whole genome shotgun (WGS) entry which is preliminary data.</text>
</comment>
<dbReference type="InterPro" id="IPR050331">
    <property type="entry name" value="Zinc_finger"/>
</dbReference>
<feature type="compositionally biased region" description="Basic residues" evidence="4">
    <location>
        <begin position="169"/>
        <end position="180"/>
    </location>
</feature>
<dbReference type="Gene3D" id="2.170.270.10">
    <property type="entry name" value="SET domain"/>
    <property type="match status" value="1"/>
</dbReference>
<feature type="compositionally biased region" description="Low complexity" evidence="4">
    <location>
        <begin position="1670"/>
        <end position="1681"/>
    </location>
</feature>
<dbReference type="PANTHER" id="PTHR16515">
    <property type="entry name" value="PR DOMAIN ZINC FINGER PROTEIN"/>
    <property type="match status" value="1"/>
</dbReference>
<name>A0ABD1JWF7_9TELE</name>
<feature type="region of interest" description="Disordered" evidence="4">
    <location>
        <begin position="1604"/>
        <end position="1629"/>
    </location>
</feature>
<feature type="compositionally biased region" description="Low complexity" evidence="4">
    <location>
        <begin position="684"/>
        <end position="704"/>
    </location>
</feature>
<feature type="domain" description="C2H2-type" evidence="5">
    <location>
        <begin position="401"/>
        <end position="428"/>
    </location>
</feature>
<dbReference type="PROSITE" id="PS50280">
    <property type="entry name" value="SET"/>
    <property type="match status" value="1"/>
</dbReference>